<dbReference type="PANTHER" id="PTHR24121">
    <property type="entry name" value="NO MECHANORECEPTOR POTENTIAL C, ISOFORM D-RELATED"/>
    <property type="match status" value="1"/>
</dbReference>
<dbReference type="AlphaFoldDB" id="A0A813IS41"/>
<reference evidence="2" key="1">
    <citation type="submission" date="2021-02" db="EMBL/GenBank/DDBJ databases">
        <authorList>
            <person name="Dougan E. K."/>
            <person name="Rhodes N."/>
            <person name="Thang M."/>
            <person name="Chan C."/>
        </authorList>
    </citation>
    <scope>NUCLEOTIDE SEQUENCE</scope>
</reference>
<protein>
    <submittedName>
        <fullName evidence="2">Uncharacterized protein</fullName>
    </submittedName>
</protein>
<comment type="caution">
    <text evidence="2">The sequence shown here is derived from an EMBL/GenBank/DDBJ whole genome shotgun (WGS) entry which is preliminary data.</text>
</comment>
<dbReference type="InterPro" id="IPR036770">
    <property type="entry name" value="Ankyrin_rpt-contain_sf"/>
</dbReference>
<organism evidence="2 3">
    <name type="scientific">Polarella glacialis</name>
    <name type="common">Dinoflagellate</name>
    <dbReference type="NCBI Taxonomy" id="89957"/>
    <lineage>
        <taxon>Eukaryota</taxon>
        <taxon>Sar</taxon>
        <taxon>Alveolata</taxon>
        <taxon>Dinophyceae</taxon>
        <taxon>Suessiales</taxon>
        <taxon>Suessiaceae</taxon>
        <taxon>Polarella</taxon>
    </lineage>
</organism>
<accession>A0A813IS41</accession>
<feature type="non-terminal residue" evidence="2">
    <location>
        <position position="1"/>
    </location>
</feature>
<feature type="region of interest" description="Disordered" evidence="1">
    <location>
        <begin position="70"/>
        <end position="98"/>
    </location>
</feature>
<name>A0A813IS41_POLGL</name>
<dbReference type="Proteomes" id="UP000626109">
    <property type="component" value="Unassembled WGS sequence"/>
</dbReference>
<evidence type="ECO:0000313" key="2">
    <source>
        <dbReference type="EMBL" id="CAE8655404.1"/>
    </source>
</evidence>
<feature type="compositionally biased region" description="Low complexity" evidence="1">
    <location>
        <begin position="74"/>
        <end position="98"/>
    </location>
</feature>
<proteinExistence type="predicted"/>
<evidence type="ECO:0000256" key="1">
    <source>
        <dbReference type="SAM" id="MobiDB-lite"/>
    </source>
</evidence>
<dbReference type="PANTHER" id="PTHR24121:SF23">
    <property type="entry name" value="NO MECHANORECEPTOR POTENTIAL C, ISOFORM H"/>
    <property type="match status" value="1"/>
</dbReference>
<evidence type="ECO:0000313" key="3">
    <source>
        <dbReference type="Proteomes" id="UP000626109"/>
    </source>
</evidence>
<gene>
    <name evidence="2" type="ORF">PGLA2088_LOCUS11588</name>
</gene>
<dbReference type="SUPFAM" id="SSF48403">
    <property type="entry name" value="Ankyrin repeat"/>
    <property type="match status" value="1"/>
</dbReference>
<dbReference type="EMBL" id="CAJNNW010013462">
    <property type="protein sequence ID" value="CAE8655404.1"/>
    <property type="molecule type" value="Genomic_DNA"/>
</dbReference>
<sequence length="281" mass="28902">MASPSDSEELVKDLFRAVMKDDAAALEQIRASSAIDILTVRNSANQTPLQLATERGKKDVKAYLEGRKKGGAGAASAGKAGLAPSASRPSPAAAAPSPIDEQVQQLFRAVMRDDAAEVRKLAASGLDVAVLQNKSKQTPLQLARERGKEAVLACLAELLPSLVDEAPFSSSAVLAVESPVSAATPAPVEDKVLVLFRAVMRDDAAAVQQIAEEGFDVLTAANKSGQTAQQLAVERGKEAVQKLLARLASAAEEAAPTKAAVDSAAAAKAAITAAVATAAEE</sequence>
<dbReference type="Gene3D" id="1.25.40.20">
    <property type="entry name" value="Ankyrin repeat-containing domain"/>
    <property type="match status" value="2"/>
</dbReference>